<reference evidence="4 5" key="1">
    <citation type="submission" date="2021-06" db="EMBL/GenBank/DDBJ databases">
        <title>Caerostris extrusa draft genome.</title>
        <authorList>
            <person name="Kono N."/>
            <person name="Arakawa K."/>
        </authorList>
    </citation>
    <scope>NUCLEOTIDE SEQUENCE [LARGE SCALE GENOMIC DNA]</scope>
</reference>
<evidence type="ECO:0000313" key="4">
    <source>
        <dbReference type="EMBL" id="GIY27067.1"/>
    </source>
</evidence>
<keyword evidence="1" id="KW-0433">Leucine-rich repeat</keyword>
<comment type="caution">
    <text evidence="4">The sequence shown here is derived from an EMBL/GenBank/DDBJ whole genome shotgun (WGS) entry which is preliminary data.</text>
</comment>
<dbReference type="Proteomes" id="UP001054945">
    <property type="component" value="Unassembled WGS sequence"/>
</dbReference>
<sequence>MTNSKALNMLGLLMLSRNRITTLGSSLQKLVRLELLKLDSNRLRTLAKEQIPANLLHLHLADNPFHCDCQMLLFLNHLNSTDNPVVDVPVCTPPNDTTPIPPPSNCPPGCRCFCTHDAQRHFMSVDCSSLGLTRLPALFSSANGSFATEKWLTVLFVLISGDGLDILVKNEKTIWTNLEIQDEIAGLDVTNNSLQSMEEARLPEGMVHLFLANNQFRVPPTALLNSQEKSQQGHAVRKPLGLRLRHHQLQKWILSSLTS</sequence>
<keyword evidence="3" id="KW-0677">Repeat</keyword>
<dbReference type="InterPro" id="IPR050541">
    <property type="entry name" value="LRR_TM_domain-containing"/>
</dbReference>
<dbReference type="GO" id="GO:0005886">
    <property type="term" value="C:plasma membrane"/>
    <property type="evidence" value="ECO:0007669"/>
    <property type="project" value="TreeGrafter"/>
</dbReference>
<name>A0AAV4S0C7_CAEEX</name>
<dbReference type="EMBL" id="BPLR01008767">
    <property type="protein sequence ID" value="GIY27067.1"/>
    <property type="molecule type" value="Genomic_DNA"/>
</dbReference>
<proteinExistence type="predicted"/>
<keyword evidence="2" id="KW-0732">Signal</keyword>
<accession>A0AAV4S0C7</accession>
<evidence type="ECO:0000256" key="1">
    <source>
        <dbReference type="ARBA" id="ARBA00022614"/>
    </source>
</evidence>
<evidence type="ECO:0000313" key="5">
    <source>
        <dbReference type="Proteomes" id="UP001054945"/>
    </source>
</evidence>
<dbReference type="PANTHER" id="PTHR24369:SF210">
    <property type="entry name" value="CHAOPTIN-RELATED"/>
    <property type="match status" value="1"/>
</dbReference>
<dbReference type="AlphaFoldDB" id="A0AAV4S0C7"/>
<organism evidence="4 5">
    <name type="scientific">Caerostris extrusa</name>
    <name type="common">Bark spider</name>
    <name type="synonym">Caerostris bankana</name>
    <dbReference type="NCBI Taxonomy" id="172846"/>
    <lineage>
        <taxon>Eukaryota</taxon>
        <taxon>Metazoa</taxon>
        <taxon>Ecdysozoa</taxon>
        <taxon>Arthropoda</taxon>
        <taxon>Chelicerata</taxon>
        <taxon>Arachnida</taxon>
        <taxon>Araneae</taxon>
        <taxon>Araneomorphae</taxon>
        <taxon>Entelegynae</taxon>
        <taxon>Araneoidea</taxon>
        <taxon>Araneidae</taxon>
        <taxon>Caerostris</taxon>
    </lineage>
</organism>
<dbReference type="InterPro" id="IPR032675">
    <property type="entry name" value="LRR_dom_sf"/>
</dbReference>
<dbReference type="SUPFAM" id="SSF52058">
    <property type="entry name" value="L domain-like"/>
    <property type="match status" value="1"/>
</dbReference>
<evidence type="ECO:0000256" key="2">
    <source>
        <dbReference type="ARBA" id="ARBA00022729"/>
    </source>
</evidence>
<keyword evidence="5" id="KW-1185">Reference proteome</keyword>
<dbReference type="PANTHER" id="PTHR24369">
    <property type="entry name" value="ANTIGEN BSP, PUTATIVE-RELATED"/>
    <property type="match status" value="1"/>
</dbReference>
<evidence type="ECO:0000256" key="3">
    <source>
        <dbReference type="ARBA" id="ARBA00022737"/>
    </source>
</evidence>
<protein>
    <submittedName>
        <fullName evidence="4">Uncharacterized protein</fullName>
    </submittedName>
</protein>
<gene>
    <name evidence="4" type="primary">AVEN_25743_1</name>
    <name evidence="4" type="ORF">CEXT_30621</name>
</gene>
<dbReference type="Gene3D" id="3.80.10.10">
    <property type="entry name" value="Ribonuclease Inhibitor"/>
    <property type="match status" value="2"/>
</dbReference>